<evidence type="ECO:0000313" key="2">
    <source>
        <dbReference type="EMBL" id="MBB6063155.1"/>
    </source>
</evidence>
<dbReference type="PANTHER" id="PTHR10285">
    <property type="entry name" value="URIDINE KINASE"/>
    <property type="match status" value="1"/>
</dbReference>
<dbReference type="SUPFAM" id="SSF55186">
    <property type="entry name" value="ThrRS/AlaRS common domain"/>
    <property type="match status" value="1"/>
</dbReference>
<dbReference type="Pfam" id="PF00485">
    <property type="entry name" value="PRK"/>
    <property type="match status" value="1"/>
</dbReference>
<dbReference type="EMBL" id="JACHEX010000005">
    <property type="protein sequence ID" value="MBB6063155.1"/>
    <property type="molecule type" value="Genomic_DNA"/>
</dbReference>
<gene>
    <name evidence="2" type="ORF">HNP65_001619</name>
</gene>
<dbReference type="GO" id="GO:0005524">
    <property type="term" value="F:ATP binding"/>
    <property type="evidence" value="ECO:0007669"/>
    <property type="project" value="InterPro"/>
</dbReference>
<keyword evidence="3" id="KW-1185">Reference proteome</keyword>
<accession>A0A841GMC1</accession>
<keyword evidence="2" id="KW-0418">Kinase</keyword>
<dbReference type="InterPro" id="IPR018163">
    <property type="entry name" value="Thr/Ala-tRNA-synth_IIc_edit"/>
</dbReference>
<proteinExistence type="predicted"/>
<dbReference type="Proteomes" id="UP000555828">
    <property type="component" value="Unassembled WGS sequence"/>
</dbReference>
<sequence length="558" mass="64654">MERIELTFKDDGKKITVEKGITLEKFVDEYEKYYESPIVAAKLNNSIVELFRPIIRSGEVEFLDINSTDGFRIYQRGLLFILKHTLKKLYPDYTLKVSHSVGKAIYCELKSKNNKKILSESEIKKVKDEMMKLINENKKFIKLELLKSEALKLFEELGFNDKVSLLKYRKKKTVKVYKIDDNFDYFYGYMPLSTGILKYFDLAKYEEGFVLILPTFKNKKPIIEFKPLPKLSAVFLEYEKWLEIMNIDSVGDLNDLIAKGERSVTDLIIMSEALHEKRIAFIAEEIKKRKNVRLILIAGPSSSGKTTFSKRLMVQLRASGLRPVTISLDDYFVDREKTPLDENGKPDFEALEAIDIELFNKNLLDLFEGKTVEIPKFDFTKGKRKEKGTLMKISKDQPIIVEGIHGLNPKLTNLIPEELKFKIYASALTQLNLDNTNRIHTTDTRLLRRIVRDSKFRAHDALATLKMWPSVRRGEDRNIFPHQENADIMFNSALVYEIAVLKIFAEPLLIAVPDDVPESTEATRLLKILDYFLPITNIEDIPRTSLIREFIGRSVFKY</sequence>
<keyword evidence="2" id="KW-0808">Transferase</keyword>
<dbReference type="CDD" id="cd02028">
    <property type="entry name" value="UMPK_like"/>
    <property type="match status" value="1"/>
</dbReference>
<feature type="domain" description="Phosphoribulokinase/uridine kinase" evidence="1">
    <location>
        <begin position="295"/>
        <end position="493"/>
    </location>
</feature>
<evidence type="ECO:0000259" key="1">
    <source>
        <dbReference type="Pfam" id="PF00485"/>
    </source>
</evidence>
<dbReference type="Gene3D" id="3.30.980.10">
    <property type="entry name" value="Threonyl-trna Synthetase, Chain A, domain 2"/>
    <property type="match status" value="1"/>
</dbReference>
<protein>
    <submittedName>
        <fullName evidence="2">Uridine kinase</fullName>
        <ecNumber evidence="2">2.7.1.48</ecNumber>
    </submittedName>
</protein>
<dbReference type="SUPFAM" id="SSF52540">
    <property type="entry name" value="P-loop containing nucleoside triphosphate hydrolases"/>
    <property type="match status" value="1"/>
</dbReference>
<organism evidence="2 3">
    <name type="scientific">Thermosipho japonicus</name>
    <dbReference type="NCBI Taxonomy" id="90323"/>
    <lineage>
        <taxon>Bacteria</taxon>
        <taxon>Thermotogati</taxon>
        <taxon>Thermotogota</taxon>
        <taxon>Thermotogae</taxon>
        <taxon>Thermotogales</taxon>
        <taxon>Fervidobacteriaceae</taxon>
        <taxon>Thermosipho</taxon>
    </lineage>
</organism>
<dbReference type="InterPro" id="IPR006083">
    <property type="entry name" value="PRK/URK"/>
</dbReference>
<reference evidence="2 3" key="1">
    <citation type="submission" date="2020-08" db="EMBL/GenBank/DDBJ databases">
        <title>Genomic Encyclopedia of Type Strains, Phase IV (KMG-IV): sequencing the most valuable type-strain genomes for metagenomic binning, comparative biology and taxonomic classification.</title>
        <authorList>
            <person name="Goeker M."/>
        </authorList>
    </citation>
    <scope>NUCLEOTIDE SEQUENCE [LARGE SCALE GENOMIC DNA]</scope>
    <source>
        <strain evidence="2 3">DSM 13481</strain>
    </source>
</reference>
<comment type="caution">
    <text evidence="2">The sequence shown here is derived from an EMBL/GenBank/DDBJ whole genome shotgun (WGS) entry which is preliminary data.</text>
</comment>
<dbReference type="Gene3D" id="3.40.50.300">
    <property type="entry name" value="P-loop containing nucleotide triphosphate hydrolases"/>
    <property type="match status" value="1"/>
</dbReference>
<dbReference type="InterPro" id="IPR012675">
    <property type="entry name" value="Beta-grasp_dom_sf"/>
</dbReference>
<dbReference type="AlphaFoldDB" id="A0A841GMC1"/>
<dbReference type="Gene3D" id="3.10.20.30">
    <property type="match status" value="1"/>
</dbReference>
<dbReference type="EC" id="2.7.1.48" evidence="2"/>
<dbReference type="GO" id="GO:0004849">
    <property type="term" value="F:uridine kinase activity"/>
    <property type="evidence" value="ECO:0007669"/>
    <property type="project" value="UniProtKB-EC"/>
</dbReference>
<name>A0A841GMC1_9BACT</name>
<dbReference type="InterPro" id="IPR027417">
    <property type="entry name" value="P-loop_NTPase"/>
</dbReference>
<evidence type="ECO:0000313" key="3">
    <source>
        <dbReference type="Proteomes" id="UP000555828"/>
    </source>
</evidence>
<dbReference type="RefSeq" id="WP_184619760.1">
    <property type="nucleotide sequence ID" value="NZ_JACHEX010000005.1"/>
</dbReference>